<dbReference type="Proteomes" id="UP000215914">
    <property type="component" value="Unassembled WGS sequence"/>
</dbReference>
<dbReference type="Gramene" id="mRNA:HanXRQr2_Chr06g0250451">
    <property type="protein sequence ID" value="CDS:HanXRQr2_Chr06g0250451.1"/>
    <property type="gene ID" value="HanXRQr2_Chr06g0250451"/>
</dbReference>
<name>A0A9K3IRE0_HELAN</name>
<sequence>MKRSEKVHRTLNDTAITVPPSSLQPLLSVSLSLSLSRRLVSLSCTVKHHAMVVLPVSRSVSGIFSHSLKKKRKRNSGKSLVVFLGFHIKKRKERDTCLPCYASATTRHYHNKTKPLKPKCS</sequence>
<organism evidence="1 2">
    <name type="scientific">Helianthus annuus</name>
    <name type="common">Common sunflower</name>
    <dbReference type="NCBI Taxonomy" id="4232"/>
    <lineage>
        <taxon>Eukaryota</taxon>
        <taxon>Viridiplantae</taxon>
        <taxon>Streptophyta</taxon>
        <taxon>Embryophyta</taxon>
        <taxon>Tracheophyta</taxon>
        <taxon>Spermatophyta</taxon>
        <taxon>Magnoliopsida</taxon>
        <taxon>eudicotyledons</taxon>
        <taxon>Gunneridae</taxon>
        <taxon>Pentapetalae</taxon>
        <taxon>asterids</taxon>
        <taxon>campanulids</taxon>
        <taxon>Asterales</taxon>
        <taxon>Asteraceae</taxon>
        <taxon>Asteroideae</taxon>
        <taxon>Heliantheae alliance</taxon>
        <taxon>Heliantheae</taxon>
        <taxon>Helianthus</taxon>
    </lineage>
</organism>
<reference evidence="1" key="1">
    <citation type="journal article" date="2017" name="Nature">
        <title>The sunflower genome provides insights into oil metabolism, flowering and Asterid evolution.</title>
        <authorList>
            <person name="Badouin H."/>
            <person name="Gouzy J."/>
            <person name="Grassa C.J."/>
            <person name="Murat F."/>
            <person name="Staton S.E."/>
            <person name="Cottret L."/>
            <person name="Lelandais-Briere C."/>
            <person name="Owens G.L."/>
            <person name="Carrere S."/>
            <person name="Mayjonade B."/>
            <person name="Legrand L."/>
            <person name="Gill N."/>
            <person name="Kane N.C."/>
            <person name="Bowers J.E."/>
            <person name="Hubner S."/>
            <person name="Bellec A."/>
            <person name="Berard A."/>
            <person name="Berges H."/>
            <person name="Blanchet N."/>
            <person name="Boniface M.C."/>
            <person name="Brunel D."/>
            <person name="Catrice O."/>
            <person name="Chaidir N."/>
            <person name="Claudel C."/>
            <person name="Donnadieu C."/>
            <person name="Faraut T."/>
            <person name="Fievet G."/>
            <person name="Helmstetter N."/>
            <person name="King M."/>
            <person name="Knapp S.J."/>
            <person name="Lai Z."/>
            <person name="Le Paslier M.C."/>
            <person name="Lippi Y."/>
            <person name="Lorenzon L."/>
            <person name="Mandel J.R."/>
            <person name="Marage G."/>
            <person name="Marchand G."/>
            <person name="Marquand E."/>
            <person name="Bret-Mestries E."/>
            <person name="Morien E."/>
            <person name="Nambeesan S."/>
            <person name="Nguyen T."/>
            <person name="Pegot-Espagnet P."/>
            <person name="Pouilly N."/>
            <person name="Raftis F."/>
            <person name="Sallet E."/>
            <person name="Schiex T."/>
            <person name="Thomas J."/>
            <person name="Vandecasteele C."/>
            <person name="Vares D."/>
            <person name="Vear F."/>
            <person name="Vautrin S."/>
            <person name="Crespi M."/>
            <person name="Mangin B."/>
            <person name="Burke J.M."/>
            <person name="Salse J."/>
            <person name="Munos S."/>
            <person name="Vincourt P."/>
            <person name="Rieseberg L.H."/>
            <person name="Langlade N.B."/>
        </authorList>
    </citation>
    <scope>NUCLEOTIDE SEQUENCE</scope>
    <source>
        <tissue evidence="1">Leaves</tissue>
    </source>
</reference>
<proteinExistence type="predicted"/>
<comment type="caution">
    <text evidence="1">The sequence shown here is derived from an EMBL/GenBank/DDBJ whole genome shotgun (WGS) entry which is preliminary data.</text>
</comment>
<evidence type="ECO:0000313" key="1">
    <source>
        <dbReference type="EMBL" id="KAF5801639.1"/>
    </source>
</evidence>
<gene>
    <name evidence="1" type="ORF">HanXRQr2_Chr06g0250451</name>
</gene>
<evidence type="ECO:0000313" key="2">
    <source>
        <dbReference type="Proteomes" id="UP000215914"/>
    </source>
</evidence>
<dbReference type="EMBL" id="MNCJ02000321">
    <property type="protein sequence ID" value="KAF5801639.1"/>
    <property type="molecule type" value="Genomic_DNA"/>
</dbReference>
<protein>
    <submittedName>
        <fullName evidence="1">Uncharacterized protein</fullName>
    </submittedName>
</protein>
<accession>A0A9K3IRE0</accession>
<reference evidence="1" key="2">
    <citation type="submission" date="2020-06" db="EMBL/GenBank/DDBJ databases">
        <title>Helianthus annuus Genome sequencing and assembly Release 2.</title>
        <authorList>
            <person name="Gouzy J."/>
            <person name="Langlade N."/>
            <person name="Munos S."/>
        </authorList>
    </citation>
    <scope>NUCLEOTIDE SEQUENCE</scope>
    <source>
        <tissue evidence="1">Leaves</tissue>
    </source>
</reference>
<keyword evidence="2" id="KW-1185">Reference proteome</keyword>
<dbReference type="AlphaFoldDB" id="A0A9K3IRE0"/>